<evidence type="ECO:0000259" key="2">
    <source>
        <dbReference type="Pfam" id="PF08354"/>
    </source>
</evidence>
<dbReference type="EMBL" id="JANBOH010000267">
    <property type="protein sequence ID" value="KAJ1643331.1"/>
    <property type="molecule type" value="Genomic_DNA"/>
</dbReference>
<dbReference type="PANTHER" id="PTHR10982">
    <property type="entry name" value="MALONYL COA-ACYL CARRIER PROTEIN TRANSACYLASE"/>
    <property type="match status" value="1"/>
</dbReference>
<evidence type="ECO:0000313" key="3">
    <source>
        <dbReference type="EMBL" id="KAJ1643331.1"/>
    </source>
</evidence>
<keyword evidence="3" id="KW-0012">Acyltransferase</keyword>
<dbReference type="GO" id="GO:0004321">
    <property type="term" value="F:fatty-acyl-CoA synthase activity"/>
    <property type="evidence" value="ECO:0007669"/>
    <property type="project" value="UniProtKB-EC"/>
</dbReference>
<dbReference type="Gene3D" id="3.20.20.70">
    <property type="entry name" value="Aldolase class I"/>
    <property type="match status" value="1"/>
</dbReference>
<evidence type="ECO:0000313" key="4">
    <source>
        <dbReference type="Proteomes" id="UP001145021"/>
    </source>
</evidence>
<accession>A0A9W7XHF9</accession>
<dbReference type="GO" id="GO:0004312">
    <property type="term" value="F:fatty acid synthase activity"/>
    <property type="evidence" value="ECO:0007669"/>
    <property type="project" value="InterPro"/>
</dbReference>
<dbReference type="InterPro" id="IPR050830">
    <property type="entry name" value="Fungal_FAS"/>
</dbReference>
<dbReference type="PANTHER" id="PTHR10982:SF21">
    <property type="entry name" value="FATTY ACID SYNTHASE SUBUNIT BETA"/>
    <property type="match status" value="1"/>
</dbReference>
<dbReference type="GO" id="GO:0004318">
    <property type="term" value="F:enoyl-[acyl-carrier-protein] reductase (NADH) activity"/>
    <property type="evidence" value="ECO:0007669"/>
    <property type="project" value="InterPro"/>
</dbReference>
<reference evidence="3" key="1">
    <citation type="submission" date="2022-07" db="EMBL/GenBank/DDBJ databases">
        <title>Phylogenomic reconstructions and comparative analyses of Kickxellomycotina fungi.</title>
        <authorList>
            <person name="Reynolds N.K."/>
            <person name="Stajich J.E."/>
            <person name="Barry K."/>
            <person name="Grigoriev I.V."/>
            <person name="Crous P."/>
            <person name="Smith M.E."/>
        </authorList>
    </citation>
    <scope>NUCLEOTIDE SEQUENCE</scope>
    <source>
        <strain evidence="3">NBRC 105413</strain>
    </source>
</reference>
<keyword evidence="1 3" id="KW-0808">Transferase</keyword>
<proteinExistence type="predicted"/>
<keyword evidence="4" id="KW-1185">Reference proteome</keyword>
<evidence type="ECO:0000256" key="1">
    <source>
        <dbReference type="ARBA" id="ARBA00022679"/>
    </source>
</evidence>
<dbReference type="Gene3D" id="3.40.366.10">
    <property type="entry name" value="Malonyl-Coenzyme A Acyl Carrier Protein, domain 2"/>
    <property type="match status" value="1"/>
</dbReference>
<dbReference type="Gene3D" id="3.30.70.3320">
    <property type="match status" value="1"/>
</dbReference>
<dbReference type="AlphaFoldDB" id="A0A9W7XHF9"/>
<dbReference type="Pfam" id="PF08354">
    <property type="entry name" value="Fas1-AflB-like_hel"/>
    <property type="match status" value="1"/>
</dbReference>
<name>A0A9W7XHF9_9FUNG</name>
<dbReference type="GO" id="GO:0006633">
    <property type="term" value="P:fatty acid biosynthetic process"/>
    <property type="evidence" value="ECO:0007669"/>
    <property type="project" value="InterPro"/>
</dbReference>
<dbReference type="InterPro" id="IPR013565">
    <property type="entry name" value="Fas1/AflB-like_central"/>
</dbReference>
<dbReference type="InterPro" id="IPR001227">
    <property type="entry name" value="Ac_transferase_dom_sf"/>
</dbReference>
<feature type="domain" description="Fatty acid synthase beta subunit AflB /Fas1-like central" evidence="2">
    <location>
        <begin position="451"/>
        <end position="527"/>
    </location>
</feature>
<dbReference type="Proteomes" id="UP001145021">
    <property type="component" value="Unassembled WGS sequence"/>
</dbReference>
<sequence length="527" mass="56845">MLTDDKESFIAGSKKALGLWMLVGAFPQLAFPFFHPVDHGSNHLANSTNVKPTPMVSIHGLNKLQMSKTIDGFNCKQPSANHFVQLAVANTVDQFIVAGQIEQAAKFAQFAKSQSAAADQDQSKLPLTLRKPVINIDYLNITMPYHCDMLQDLVKDIVNIALQKGWAFDASDLQIAVHSNDDGHDIRSESGLTRYLVESICILPVDWQCAVNAPSITHSVYFGSDGLHGFAQLTYNNIEGQGIPVICAGVSAKNSHLPYLGTNADLYCSNLANVTTVPNWLADFGPKLVHLASNDAVHIDTKMHRIFGMPTVMVAGMTLTTANEDFVAAISQAGYHAELAGRGIFTADSLDKKVHTLASLLKPGQGITINCIYVNQKQWSFQFPGILQLCTKGQMPIVGLCIGGGVPSVEKALEIIETLHSNDFRHVSFKPSNAQAILTVVDIAGKCNGFPVGLQWTGGRAGGHHSLEDFHQPILQTYNKICSQRNIVLIAGSGFGDSEGSLPYLTGDWSTASGFAPMPFDGILLGS</sequence>
<dbReference type="InterPro" id="IPR013785">
    <property type="entry name" value="Aldolase_TIM"/>
</dbReference>
<dbReference type="PRINTS" id="PR01483">
    <property type="entry name" value="FASYNTHASE"/>
</dbReference>
<gene>
    <name evidence="3" type="primary">fas2_2</name>
    <name evidence="3" type="ORF">LPJ64_004892</name>
</gene>
<dbReference type="EC" id="2.3.1.86" evidence="3"/>
<dbReference type="InterPro" id="IPR003965">
    <property type="entry name" value="Fatty_acid_synthase"/>
</dbReference>
<dbReference type="GO" id="GO:0005835">
    <property type="term" value="C:fatty acid synthase complex"/>
    <property type="evidence" value="ECO:0007669"/>
    <property type="project" value="InterPro"/>
</dbReference>
<comment type="caution">
    <text evidence="3">The sequence shown here is derived from an EMBL/GenBank/DDBJ whole genome shotgun (WGS) entry which is preliminary data.</text>
</comment>
<organism evidence="3 4">
    <name type="scientific">Coemansia asiatica</name>
    <dbReference type="NCBI Taxonomy" id="1052880"/>
    <lineage>
        <taxon>Eukaryota</taxon>
        <taxon>Fungi</taxon>
        <taxon>Fungi incertae sedis</taxon>
        <taxon>Zoopagomycota</taxon>
        <taxon>Kickxellomycotina</taxon>
        <taxon>Kickxellomycetes</taxon>
        <taxon>Kickxellales</taxon>
        <taxon>Kickxellaceae</taxon>
        <taxon>Coemansia</taxon>
    </lineage>
</organism>
<protein>
    <submittedName>
        <fullName evidence="3">Fatty acid synthase alpha subunit Lsd1</fullName>
        <ecNumber evidence="3">2.3.1.86</ecNumber>
    </submittedName>
</protein>